<dbReference type="Pfam" id="PF02771">
    <property type="entry name" value="Acyl-CoA_dh_N"/>
    <property type="match status" value="1"/>
</dbReference>
<dbReference type="Proteomes" id="UP001208938">
    <property type="component" value="Unassembled WGS sequence"/>
</dbReference>
<dbReference type="SUPFAM" id="SSF56645">
    <property type="entry name" value="Acyl-CoA dehydrogenase NM domain-like"/>
    <property type="match status" value="1"/>
</dbReference>
<feature type="domain" description="Acyl-CoA dehydrogenase/oxidase C-terminal" evidence="7">
    <location>
        <begin position="228"/>
        <end position="367"/>
    </location>
</feature>
<dbReference type="InterPro" id="IPR036250">
    <property type="entry name" value="AcylCo_DH-like_C"/>
</dbReference>
<dbReference type="EMBL" id="JAPDFL010000001">
    <property type="protein sequence ID" value="MCW1933575.1"/>
    <property type="molecule type" value="Genomic_DNA"/>
</dbReference>
<keyword evidence="11" id="KW-1185">Reference proteome</keyword>
<comment type="similarity">
    <text evidence="2 6">Belongs to the acyl-CoA dehydrogenase family.</text>
</comment>
<evidence type="ECO:0000259" key="9">
    <source>
        <dbReference type="Pfam" id="PF02771"/>
    </source>
</evidence>
<organism evidence="10 11">
    <name type="scientific">Pararhodobacter zhoushanensis</name>
    <dbReference type="NCBI Taxonomy" id="2479545"/>
    <lineage>
        <taxon>Bacteria</taxon>
        <taxon>Pseudomonadati</taxon>
        <taxon>Pseudomonadota</taxon>
        <taxon>Alphaproteobacteria</taxon>
        <taxon>Rhodobacterales</taxon>
        <taxon>Paracoccaceae</taxon>
        <taxon>Pararhodobacter</taxon>
    </lineage>
</organism>
<evidence type="ECO:0000256" key="5">
    <source>
        <dbReference type="ARBA" id="ARBA00023002"/>
    </source>
</evidence>
<keyword evidence="5 6" id="KW-0560">Oxidoreductase</keyword>
<dbReference type="CDD" id="cd00567">
    <property type="entry name" value="ACAD"/>
    <property type="match status" value="1"/>
</dbReference>
<keyword evidence="4 6" id="KW-0274">FAD</keyword>
<evidence type="ECO:0000313" key="10">
    <source>
        <dbReference type="EMBL" id="MCW1933575.1"/>
    </source>
</evidence>
<reference evidence="10 11" key="1">
    <citation type="submission" date="2022-10" db="EMBL/GenBank/DDBJ databases">
        <title>Pararhodobacter sp. nov., isolated from marine algae.</title>
        <authorList>
            <person name="Choi B.J."/>
            <person name="Kim J.M."/>
            <person name="Lee J.K."/>
            <person name="Choi D.G."/>
            <person name="Jeon C.O."/>
        </authorList>
    </citation>
    <scope>NUCLEOTIDE SEQUENCE [LARGE SCALE GENOMIC DNA]</scope>
    <source>
        <strain evidence="10 11">ZQ420</strain>
    </source>
</reference>
<dbReference type="Gene3D" id="2.40.110.10">
    <property type="entry name" value="Butyryl-CoA Dehydrogenase, subunit A, domain 2"/>
    <property type="match status" value="1"/>
</dbReference>
<dbReference type="Pfam" id="PF02770">
    <property type="entry name" value="Acyl-CoA_dh_M"/>
    <property type="match status" value="1"/>
</dbReference>
<keyword evidence="3 6" id="KW-0285">Flavoprotein</keyword>
<dbReference type="InterPro" id="IPR006091">
    <property type="entry name" value="Acyl-CoA_Oxase/DH_mid-dom"/>
</dbReference>
<comment type="cofactor">
    <cofactor evidence="1 6">
        <name>FAD</name>
        <dbReference type="ChEBI" id="CHEBI:57692"/>
    </cofactor>
</comment>
<dbReference type="Pfam" id="PF00441">
    <property type="entry name" value="Acyl-CoA_dh_1"/>
    <property type="match status" value="1"/>
</dbReference>
<dbReference type="InterPro" id="IPR009100">
    <property type="entry name" value="AcylCoA_DH/oxidase_NM_dom_sf"/>
</dbReference>
<evidence type="ECO:0000256" key="2">
    <source>
        <dbReference type="ARBA" id="ARBA00009347"/>
    </source>
</evidence>
<comment type="caution">
    <text evidence="10">The sequence shown here is derived from an EMBL/GenBank/DDBJ whole genome shotgun (WGS) entry which is preliminary data.</text>
</comment>
<evidence type="ECO:0000259" key="7">
    <source>
        <dbReference type="Pfam" id="PF00441"/>
    </source>
</evidence>
<evidence type="ECO:0000259" key="8">
    <source>
        <dbReference type="Pfam" id="PF02770"/>
    </source>
</evidence>
<dbReference type="PANTHER" id="PTHR43884:SF20">
    <property type="entry name" value="ACYL-COA DEHYDROGENASE FADE28"/>
    <property type="match status" value="1"/>
</dbReference>
<sequence length="371" mass="38683">MELTFNSEQIMLADSVDRYGLDKWPAINRHKLLAGAQDGFRTRWREMAELGWTLLPITEEDGGLGGSAVDVMALAEGLGRHLIAVPYVTSCISVPALIGGVPGGEDLLGALGEGKAFAAAGVLEAEGGGDPAWVTTRAEKVGGAWQLTGMKEQVEDGGCADAFVVSARVAGEAGDADGIGLFLVDRAALGDGVARFRAVDGHLHARLTLQGTPALALGEPGQALPRITAALDRAICAHLAEATGSMEAASAATVAYLKTREQFGQPIGSFQALQHRAADMTVACEEARAITWHATLALDAAPGSRQRAVSAGKVRVGQSGVYVGQQAVQLHGGVGFCEELIVSHHLRRQMMLDMAMGGQGHHLSRVAQLSV</sequence>
<evidence type="ECO:0000256" key="1">
    <source>
        <dbReference type="ARBA" id="ARBA00001974"/>
    </source>
</evidence>
<proteinExistence type="inferred from homology"/>
<dbReference type="InterPro" id="IPR009075">
    <property type="entry name" value="AcylCo_DH/oxidase_C"/>
</dbReference>
<evidence type="ECO:0000313" key="11">
    <source>
        <dbReference type="Proteomes" id="UP001208938"/>
    </source>
</evidence>
<evidence type="ECO:0000256" key="3">
    <source>
        <dbReference type="ARBA" id="ARBA00022630"/>
    </source>
</evidence>
<dbReference type="RefSeq" id="WP_264506468.1">
    <property type="nucleotide sequence ID" value="NZ_JAPDFL010000001.1"/>
</dbReference>
<protein>
    <submittedName>
        <fullName evidence="10">Acyl-CoA dehydrogenase family protein</fullName>
    </submittedName>
</protein>
<feature type="domain" description="Acyl-CoA dehydrogenase/oxidase N-terminal" evidence="9">
    <location>
        <begin position="7"/>
        <end position="89"/>
    </location>
</feature>
<dbReference type="Gene3D" id="1.20.140.10">
    <property type="entry name" value="Butyryl-CoA Dehydrogenase, subunit A, domain 3"/>
    <property type="match status" value="1"/>
</dbReference>
<name>A0ABT3H176_9RHOB</name>
<accession>A0ABT3H176</accession>
<dbReference type="Gene3D" id="1.10.540.10">
    <property type="entry name" value="Acyl-CoA dehydrogenase/oxidase, N-terminal domain"/>
    <property type="match status" value="1"/>
</dbReference>
<dbReference type="InterPro" id="IPR037069">
    <property type="entry name" value="AcylCoA_DH/ox_N_sf"/>
</dbReference>
<evidence type="ECO:0000256" key="4">
    <source>
        <dbReference type="ARBA" id="ARBA00022827"/>
    </source>
</evidence>
<dbReference type="InterPro" id="IPR013786">
    <property type="entry name" value="AcylCoA_DH/ox_N"/>
</dbReference>
<evidence type="ECO:0000256" key="6">
    <source>
        <dbReference type="RuleBase" id="RU362125"/>
    </source>
</evidence>
<feature type="domain" description="Acyl-CoA oxidase/dehydrogenase middle" evidence="8">
    <location>
        <begin position="123"/>
        <end position="201"/>
    </location>
</feature>
<dbReference type="InterPro" id="IPR046373">
    <property type="entry name" value="Acyl-CoA_Oxase/DH_mid-dom_sf"/>
</dbReference>
<dbReference type="SUPFAM" id="SSF47203">
    <property type="entry name" value="Acyl-CoA dehydrogenase C-terminal domain-like"/>
    <property type="match status" value="1"/>
</dbReference>
<gene>
    <name evidence="10" type="ORF">OKW52_15255</name>
</gene>
<dbReference type="PANTHER" id="PTHR43884">
    <property type="entry name" value="ACYL-COA DEHYDROGENASE"/>
    <property type="match status" value="1"/>
</dbReference>